<reference evidence="1 2" key="1">
    <citation type="journal article" date="2013" name="Environ. Microbiol.">
        <title>Complete genome, catabolic sub-proteomes and key-metabolites of Desulfobacula toluolica Tol2, a marine, aromatic compound-degrading, sulfate-reducing bacterium.</title>
        <authorList>
            <person name="Wohlbrand L."/>
            <person name="Jacob J.H."/>
            <person name="Kube M."/>
            <person name="Mussmann M."/>
            <person name="Jarling R."/>
            <person name="Beck A."/>
            <person name="Amann R."/>
            <person name="Wilkes H."/>
            <person name="Reinhardt R."/>
            <person name="Rabus R."/>
        </authorList>
    </citation>
    <scope>NUCLEOTIDE SEQUENCE [LARGE SCALE GENOMIC DNA]</scope>
    <source>
        <strain evidence="2">DSM 7467 / Tol2</strain>
    </source>
</reference>
<name>K0NGW4_DESTT</name>
<gene>
    <name evidence="1" type="ordered locus">TOL2_C20390</name>
</gene>
<dbReference type="STRING" id="651182.TOL2_C20390"/>
<evidence type="ECO:0000313" key="1">
    <source>
        <dbReference type="EMBL" id="CCK80200.1"/>
    </source>
</evidence>
<proteinExistence type="predicted"/>
<dbReference type="HOGENOM" id="CLU_164851_0_0_7"/>
<dbReference type="GO" id="GO:0003729">
    <property type="term" value="F:mRNA binding"/>
    <property type="evidence" value="ECO:0007669"/>
    <property type="project" value="InterPro"/>
</dbReference>
<dbReference type="EMBL" id="FO203503">
    <property type="protein sequence ID" value="CCK80200.1"/>
    <property type="molecule type" value="Genomic_DNA"/>
</dbReference>
<dbReference type="InterPro" id="IPR012933">
    <property type="entry name" value="HicA_mRNA_interferase"/>
</dbReference>
<evidence type="ECO:0000313" key="2">
    <source>
        <dbReference type="Proteomes" id="UP000007347"/>
    </source>
</evidence>
<keyword evidence="2" id="KW-1185">Reference proteome</keyword>
<dbReference type="RefSeq" id="WP_014957528.1">
    <property type="nucleotide sequence ID" value="NC_018645.1"/>
</dbReference>
<dbReference type="Pfam" id="PF07927">
    <property type="entry name" value="HicA_toxin"/>
    <property type="match status" value="1"/>
</dbReference>
<organism evidence="1 2">
    <name type="scientific">Desulfobacula toluolica (strain DSM 7467 / Tol2)</name>
    <dbReference type="NCBI Taxonomy" id="651182"/>
    <lineage>
        <taxon>Bacteria</taxon>
        <taxon>Pseudomonadati</taxon>
        <taxon>Thermodesulfobacteriota</taxon>
        <taxon>Desulfobacteria</taxon>
        <taxon>Desulfobacterales</taxon>
        <taxon>Desulfobacteraceae</taxon>
        <taxon>Desulfobacula</taxon>
    </lineage>
</organism>
<sequence length="84" mass="9626">MKTKHQKTLATIFTDPVNGNMEWNKIEALLIALGCRVIEGAGSSVTFEKKGIRAYFHRPHPEKEALRYRIKDAREFIKKIGETP</sequence>
<dbReference type="AlphaFoldDB" id="K0NGW4"/>
<dbReference type="OrthoDB" id="73001at2"/>
<accession>K0NGW4</accession>
<protein>
    <submittedName>
        <fullName evidence="1">Putative HicA family protein</fullName>
    </submittedName>
</protein>
<dbReference type="Proteomes" id="UP000007347">
    <property type="component" value="Chromosome"/>
</dbReference>
<dbReference type="KEGG" id="dto:TOL2_C20390"/>